<organism evidence="1 2">
    <name type="scientific">Micromonospora tarensis</name>
    <dbReference type="NCBI Taxonomy" id="2806100"/>
    <lineage>
        <taxon>Bacteria</taxon>
        <taxon>Bacillati</taxon>
        <taxon>Actinomycetota</taxon>
        <taxon>Actinomycetes</taxon>
        <taxon>Micromonosporales</taxon>
        <taxon>Micromonosporaceae</taxon>
        <taxon>Micromonospora</taxon>
    </lineage>
</organism>
<accession>A0ABS1YM94</accession>
<feature type="non-terminal residue" evidence="1">
    <location>
        <position position="1"/>
    </location>
</feature>
<evidence type="ECO:0000313" key="1">
    <source>
        <dbReference type="EMBL" id="MBM0278565.1"/>
    </source>
</evidence>
<gene>
    <name evidence="1" type="ORF">JM949_26180</name>
</gene>
<dbReference type="EMBL" id="JAEVHL010000182">
    <property type="protein sequence ID" value="MBM0278565.1"/>
    <property type="molecule type" value="Genomic_DNA"/>
</dbReference>
<sequence length="151" mass="16460">VPLAPDPARPLRCATARHAFGAVAVTPHADPETMAVLLVHEWQHAKLGAVLDLYDLVEPGQDARIRVPWRPDPRPPEGVLQGVYAHLAVTQVWRSRAAVDDADAPAHAARFLAWTRDGVDALLASRSLTQPGERFVGQLREALEETRVGFG</sequence>
<dbReference type="NCBIfam" id="TIGR04267">
    <property type="entry name" value="mod_HExxH"/>
    <property type="match status" value="1"/>
</dbReference>
<name>A0ABS1YM94_9ACTN</name>
<dbReference type="InterPro" id="IPR026337">
    <property type="entry name" value="AKG_HExxH"/>
</dbReference>
<keyword evidence="2" id="KW-1185">Reference proteome</keyword>
<dbReference type="RefSeq" id="WP_238433908.1">
    <property type="nucleotide sequence ID" value="NZ_JAEVHL010000182.1"/>
</dbReference>
<dbReference type="Proteomes" id="UP000622245">
    <property type="component" value="Unassembled WGS sequence"/>
</dbReference>
<protein>
    <submittedName>
        <fullName evidence="1">FxsB family radical SAM/SPASM domain protein</fullName>
    </submittedName>
</protein>
<proteinExistence type="predicted"/>
<comment type="caution">
    <text evidence="1">The sequence shown here is derived from an EMBL/GenBank/DDBJ whole genome shotgun (WGS) entry which is preliminary data.</text>
</comment>
<reference evidence="1 2" key="1">
    <citation type="submission" date="2021-01" db="EMBL/GenBank/DDBJ databases">
        <title>Draft genome sequence of Micromonospora sp. strain STR1s_6.</title>
        <authorList>
            <person name="Karlyshev A."/>
            <person name="Jawad R."/>
        </authorList>
    </citation>
    <scope>NUCLEOTIDE SEQUENCE [LARGE SCALE GENOMIC DNA]</scope>
    <source>
        <strain evidence="1 2">STR1S-6</strain>
    </source>
</reference>
<evidence type="ECO:0000313" key="2">
    <source>
        <dbReference type="Proteomes" id="UP000622245"/>
    </source>
</evidence>